<protein>
    <submittedName>
        <fullName evidence="5">LuxR C-terminal-related transcriptional regulator</fullName>
    </submittedName>
</protein>
<dbReference type="InterPro" id="IPR001789">
    <property type="entry name" value="Sig_transdc_resp-reg_receiver"/>
</dbReference>
<dbReference type="InterPro" id="IPR039420">
    <property type="entry name" value="WalR-like"/>
</dbReference>
<evidence type="ECO:0000259" key="4">
    <source>
        <dbReference type="PROSITE" id="PS50110"/>
    </source>
</evidence>
<name>A0ABW3VWA8_9ACTN</name>
<keyword evidence="1" id="KW-0238">DNA-binding</keyword>
<evidence type="ECO:0000259" key="3">
    <source>
        <dbReference type="PROSITE" id="PS50043"/>
    </source>
</evidence>
<feature type="domain" description="HTH luxR-type" evidence="3">
    <location>
        <begin position="156"/>
        <end position="221"/>
    </location>
</feature>
<accession>A0ABW3VWA8</accession>
<evidence type="ECO:0000313" key="6">
    <source>
        <dbReference type="Proteomes" id="UP001597229"/>
    </source>
</evidence>
<dbReference type="InterPro" id="IPR016032">
    <property type="entry name" value="Sig_transdc_resp-reg_C-effctor"/>
</dbReference>
<dbReference type="Pfam" id="PF00196">
    <property type="entry name" value="GerE"/>
    <property type="match status" value="1"/>
</dbReference>
<dbReference type="Proteomes" id="UP001597229">
    <property type="component" value="Unassembled WGS sequence"/>
</dbReference>
<reference evidence="6" key="1">
    <citation type="journal article" date="2019" name="Int. J. Syst. Evol. Microbiol.">
        <title>The Global Catalogue of Microorganisms (GCM) 10K type strain sequencing project: providing services to taxonomists for standard genome sequencing and annotation.</title>
        <authorList>
            <consortium name="The Broad Institute Genomics Platform"/>
            <consortium name="The Broad Institute Genome Sequencing Center for Infectious Disease"/>
            <person name="Wu L."/>
            <person name="Ma J."/>
        </authorList>
    </citation>
    <scope>NUCLEOTIDE SEQUENCE [LARGE SCALE GENOMIC DNA]</scope>
    <source>
        <strain evidence="6">CCUG 52478</strain>
    </source>
</reference>
<dbReference type="InterPro" id="IPR000792">
    <property type="entry name" value="Tscrpt_reg_LuxR_C"/>
</dbReference>
<organism evidence="5 6">
    <name type="scientific">Nocardioides ginsengisoli</name>
    <dbReference type="NCBI Taxonomy" id="363868"/>
    <lineage>
        <taxon>Bacteria</taxon>
        <taxon>Bacillati</taxon>
        <taxon>Actinomycetota</taxon>
        <taxon>Actinomycetes</taxon>
        <taxon>Propionibacteriales</taxon>
        <taxon>Nocardioidaceae</taxon>
        <taxon>Nocardioides</taxon>
    </lineage>
</organism>
<keyword evidence="2" id="KW-0597">Phosphoprotein</keyword>
<evidence type="ECO:0000313" key="5">
    <source>
        <dbReference type="EMBL" id="MFD1246707.1"/>
    </source>
</evidence>
<dbReference type="SUPFAM" id="SSF52172">
    <property type="entry name" value="CheY-like"/>
    <property type="match status" value="1"/>
</dbReference>
<sequence length="226" mass="24466">MSQHPRPVRVTVVDDHVLFAESVALTLEAEGYLVKRLDITAPPATLASVLATALRTVPRVVLLDLDLGRVGDGTRLIAPLTASGAAVVALTATSDLADWGESLRQGAKTVLSKASPLHEVMTTIRSVCDGRPVLRSQERQALIDTAVRERDATREIRTRLDRLTRREQEVLGALMRGEQVREIARARVVSEATVRTQIKSILAKLETGSQIAAIGAAYRAGWRPPG</sequence>
<dbReference type="SUPFAM" id="SSF46894">
    <property type="entry name" value="C-terminal effector domain of the bipartite response regulators"/>
    <property type="match status" value="1"/>
</dbReference>
<dbReference type="PROSITE" id="PS50043">
    <property type="entry name" value="HTH_LUXR_2"/>
    <property type="match status" value="1"/>
</dbReference>
<keyword evidence="6" id="KW-1185">Reference proteome</keyword>
<dbReference type="Gene3D" id="3.40.50.2300">
    <property type="match status" value="1"/>
</dbReference>
<dbReference type="PANTHER" id="PTHR43214">
    <property type="entry name" value="TWO-COMPONENT RESPONSE REGULATOR"/>
    <property type="match status" value="1"/>
</dbReference>
<comment type="caution">
    <text evidence="5">The sequence shown here is derived from an EMBL/GenBank/DDBJ whole genome shotgun (WGS) entry which is preliminary data.</text>
</comment>
<evidence type="ECO:0000256" key="2">
    <source>
        <dbReference type="PROSITE-ProRule" id="PRU00169"/>
    </source>
</evidence>
<dbReference type="PRINTS" id="PR00038">
    <property type="entry name" value="HTHLUXR"/>
</dbReference>
<gene>
    <name evidence="5" type="ORF">ACFQ3F_02795</name>
</gene>
<dbReference type="PROSITE" id="PS50110">
    <property type="entry name" value="RESPONSE_REGULATORY"/>
    <property type="match status" value="1"/>
</dbReference>
<evidence type="ECO:0000256" key="1">
    <source>
        <dbReference type="ARBA" id="ARBA00023125"/>
    </source>
</evidence>
<dbReference type="InterPro" id="IPR011006">
    <property type="entry name" value="CheY-like_superfamily"/>
</dbReference>
<feature type="domain" description="Response regulatory" evidence="4">
    <location>
        <begin position="9"/>
        <end position="128"/>
    </location>
</feature>
<feature type="modified residue" description="4-aspartylphosphate" evidence="2">
    <location>
        <position position="64"/>
    </location>
</feature>
<proteinExistence type="predicted"/>
<dbReference type="Pfam" id="PF00072">
    <property type="entry name" value="Response_reg"/>
    <property type="match status" value="1"/>
</dbReference>
<dbReference type="SMART" id="SM00448">
    <property type="entry name" value="REC"/>
    <property type="match status" value="1"/>
</dbReference>
<dbReference type="SMART" id="SM00421">
    <property type="entry name" value="HTH_LUXR"/>
    <property type="match status" value="1"/>
</dbReference>
<dbReference type="RefSeq" id="WP_367917814.1">
    <property type="nucleotide sequence ID" value="NZ_BAABAC010000005.1"/>
</dbReference>
<dbReference type="EMBL" id="JBHTLX010000005">
    <property type="protein sequence ID" value="MFD1246707.1"/>
    <property type="molecule type" value="Genomic_DNA"/>
</dbReference>